<dbReference type="PANTHER" id="PTHR42749">
    <property type="entry name" value="CELL SHAPE-DETERMINING PROTEIN MREB"/>
    <property type="match status" value="1"/>
</dbReference>
<feature type="binding site" evidence="6">
    <location>
        <begin position="18"/>
        <end position="20"/>
    </location>
    <ligand>
        <name>ATP</name>
        <dbReference type="ChEBI" id="CHEBI:30616"/>
    </ligand>
</feature>
<dbReference type="GO" id="GO:0005524">
    <property type="term" value="F:ATP binding"/>
    <property type="evidence" value="ECO:0007669"/>
    <property type="project" value="UniProtKB-KW"/>
</dbReference>
<gene>
    <name evidence="6" type="primary">mreB</name>
    <name evidence="7" type="ORF">G5C51_30435</name>
</gene>
<reference evidence="7 8" key="1">
    <citation type="submission" date="2020-02" db="EMBL/GenBank/DDBJ databases">
        <title>Whole-genome analyses of novel actinobacteria.</title>
        <authorList>
            <person name="Sahin N."/>
        </authorList>
    </citation>
    <scope>NUCLEOTIDE SEQUENCE [LARGE SCALE GENOMIC DNA]</scope>
    <source>
        <strain evidence="7 8">A7024</strain>
    </source>
</reference>
<dbReference type="RefSeq" id="WP_165241938.1">
    <property type="nucleotide sequence ID" value="NZ_JAAKZV010000188.1"/>
</dbReference>
<dbReference type="EMBL" id="JAAKZV010000188">
    <property type="protein sequence ID" value="NGN68205.1"/>
    <property type="molecule type" value="Genomic_DNA"/>
</dbReference>
<keyword evidence="1 6" id="KW-0963">Cytoplasm</keyword>
<dbReference type="HAMAP" id="MF_02207">
    <property type="entry name" value="MreB"/>
    <property type="match status" value="1"/>
</dbReference>
<organism evidence="7 8">
    <name type="scientific">Streptomyces coryli</name>
    <dbReference type="NCBI Taxonomy" id="1128680"/>
    <lineage>
        <taxon>Bacteria</taxon>
        <taxon>Bacillati</taxon>
        <taxon>Actinomycetota</taxon>
        <taxon>Actinomycetes</taxon>
        <taxon>Kitasatosporales</taxon>
        <taxon>Streptomycetaceae</taxon>
        <taxon>Streptomyces</taxon>
    </lineage>
</organism>
<feature type="binding site" evidence="6">
    <location>
        <begin position="325"/>
        <end position="328"/>
    </location>
    <ligand>
        <name>ATP</name>
        <dbReference type="ChEBI" id="CHEBI:30616"/>
    </ligand>
</feature>
<comment type="subunit">
    <text evidence="6">Forms polymers.</text>
</comment>
<evidence type="ECO:0000256" key="5">
    <source>
        <dbReference type="ARBA" id="ARBA00023458"/>
    </source>
</evidence>
<dbReference type="Pfam" id="PF06723">
    <property type="entry name" value="MreB_Mbl"/>
    <property type="match status" value="2"/>
</dbReference>
<evidence type="ECO:0000256" key="2">
    <source>
        <dbReference type="ARBA" id="ARBA00022741"/>
    </source>
</evidence>
<dbReference type="PRINTS" id="PR01652">
    <property type="entry name" value="SHAPEPROTEIN"/>
</dbReference>
<comment type="subcellular location">
    <subcellularLocation>
        <location evidence="6">Cytoplasm</location>
    </subcellularLocation>
    <text evidence="6">Membrane-associated.</text>
</comment>
<evidence type="ECO:0000313" key="7">
    <source>
        <dbReference type="EMBL" id="NGN68205.1"/>
    </source>
</evidence>
<keyword evidence="3 6" id="KW-0067">ATP-binding</keyword>
<dbReference type="GO" id="GO:0008360">
    <property type="term" value="P:regulation of cell shape"/>
    <property type="evidence" value="ECO:0007669"/>
    <property type="project" value="UniProtKB-UniRule"/>
</dbReference>
<keyword evidence="8" id="KW-1185">Reference proteome</keyword>
<protein>
    <recommendedName>
        <fullName evidence="6">Cell shape-determining protein MreB</fullName>
    </recommendedName>
</protein>
<dbReference type="GO" id="GO:0000902">
    <property type="term" value="P:cell morphogenesis"/>
    <property type="evidence" value="ECO:0007669"/>
    <property type="project" value="InterPro"/>
</dbReference>
<dbReference type="AlphaFoldDB" id="A0A6G4U7I6"/>
<comment type="function">
    <text evidence="6">Forms membrane-associated dynamic filaments that are essential for cell shape determination. Acts by regulating cell wall synthesis and cell elongation, and thus cell shape. A feedback loop between cell geometry and MreB localization may maintain elongated cell shape by targeting cell wall growth to regions of negative cell wall curvature.</text>
</comment>
<dbReference type="PANTHER" id="PTHR42749:SF1">
    <property type="entry name" value="CELL SHAPE-DETERMINING PROTEIN MREB"/>
    <property type="match status" value="1"/>
</dbReference>
<evidence type="ECO:0000256" key="1">
    <source>
        <dbReference type="ARBA" id="ARBA00022490"/>
    </source>
</evidence>
<evidence type="ECO:0000256" key="6">
    <source>
        <dbReference type="HAMAP-Rule" id="MF_02207"/>
    </source>
</evidence>
<keyword evidence="2 6" id="KW-0547">Nucleotide-binding</keyword>
<proteinExistence type="inferred from homology"/>
<dbReference type="InterPro" id="IPR056546">
    <property type="entry name" value="MreB_MamK-like"/>
</dbReference>
<dbReference type="SUPFAM" id="SSF53067">
    <property type="entry name" value="Actin-like ATPase domain"/>
    <property type="match status" value="2"/>
</dbReference>
<feature type="binding site" evidence="6">
    <location>
        <begin position="211"/>
        <end position="214"/>
    </location>
    <ligand>
        <name>ATP</name>
        <dbReference type="ChEBI" id="CHEBI:30616"/>
    </ligand>
</feature>
<feature type="binding site" evidence="6">
    <location>
        <begin position="163"/>
        <end position="165"/>
    </location>
    <ligand>
        <name>ATP</name>
        <dbReference type="ChEBI" id="CHEBI:30616"/>
    </ligand>
</feature>
<sequence length="386" mass="40083">MSKQTSYSGRDLGIDLGTANTLVYVQGKGVVLNEPSVAAVNSHTGEVMVVGADAKKTIGRTPSGITAVRPLRDGVIADFEIAERMLRHFIKKVVGSRFFRRGPRVVICVPSGITGVERRAVIEAAGRAGAQQVHLIEEPLAAAIGAGLPVAEPTGCMVVDVGGGTTEVAVISLGGIVSARSVRVAGDAMDTAIAAYVHKEMGLALGERSAEELKMSIGSASPGILSPAGLGALMDQLAKDPELREAAAGDPEETAGLRAPDKCVVRGRELATGLPRTLELSEEQIRHALAEPVESIIAAVRETFDDCPPELAGDIVDRGLVLTGGGALLRGLDQRLRQELGIPVTVADDPLNCVVQGTGQCVEDFERLKSVLDTGGSRKLLLAGAA</sequence>
<comment type="similarity">
    <text evidence="5 6">Belongs to the FtsA/MreB family.</text>
</comment>
<evidence type="ECO:0000256" key="3">
    <source>
        <dbReference type="ARBA" id="ARBA00022840"/>
    </source>
</evidence>
<evidence type="ECO:0000256" key="4">
    <source>
        <dbReference type="ARBA" id="ARBA00022960"/>
    </source>
</evidence>
<dbReference type="Proteomes" id="UP000481583">
    <property type="component" value="Unassembled WGS sequence"/>
</dbReference>
<dbReference type="NCBIfam" id="NF010539">
    <property type="entry name" value="PRK13927.1"/>
    <property type="match status" value="1"/>
</dbReference>
<dbReference type="InterPro" id="IPR004753">
    <property type="entry name" value="MreB"/>
</dbReference>
<comment type="caution">
    <text evidence="7">The sequence shown here is derived from an EMBL/GenBank/DDBJ whole genome shotgun (WGS) entry which is preliminary data.</text>
</comment>
<keyword evidence="4 6" id="KW-0133">Cell shape</keyword>
<dbReference type="GO" id="GO:0005737">
    <property type="term" value="C:cytoplasm"/>
    <property type="evidence" value="ECO:0007669"/>
    <property type="project" value="UniProtKB-SubCell"/>
</dbReference>
<evidence type="ECO:0000313" key="8">
    <source>
        <dbReference type="Proteomes" id="UP000481583"/>
    </source>
</evidence>
<name>A0A6G4U7I6_9ACTN</name>
<dbReference type="InterPro" id="IPR043129">
    <property type="entry name" value="ATPase_NBD"/>
</dbReference>
<dbReference type="Gene3D" id="3.30.420.40">
    <property type="match status" value="3"/>
</dbReference>
<dbReference type="CDD" id="cd10225">
    <property type="entry name" value="ASKHA_NBD_MreB-like"/>
    <property type="match status" value="1"/>
</dbReference>
<accession>A0A6G4U7I6</accession>